<dbReference type="Pfam" id="PF00512">
    <property type="entry name" value="HisKA"/>
    <property type="match status" value="1"/>
</dbReference>
<dbReference type="SMART" id="SM00388">
    <property type="entry name" value="HisKA"/>
    <property type="match status" value="1"/>
</dbReference>
<dbReference type="Gene3D" id="1.10.287.130">
    <property type="match status" value="1"/>
</dbReference>
<organism evidence="9 10">
    <name type="scientific">Rheinheimera baltica</name>
    <dbReference type="NCBI Taxonomy" id="67576"/>
    <lineage>
        <taxon>Bacteria</taxon>
        <taxon>Pseudomonadati</taxon>
        <taxon>Pseudomonadota</taxon>
        <taxon>Gammaproteobacteria</taxon>
        <taxon>Chromatiales</taxon>
        <taxon>Chromatiaceae</taxon>
        <taxon>Rheinheimera</taxon>
    </lineage>
</organism>
<evidence type="ECO:0000256" key="5">
    <source>
        <dbReference type="ARBA" id="ARBA00022777"/>
    </source>
</evidence>
<evidence type="ECO:0000256" key="3">
    <source>
        <dbReference type="ARBA" id="ARBA00022553"/>
    </source>
</evidence>
<dbReference type="InterPro" id="IPR036097">
    <property type="entry name" value="HisK_dim/P_sf"/>
</dbReference>
<dbReference type="InterPro" id="IPR036890">
    <property type="entry name" value="HATPase_C_sf"/>
</dbReference>
<evidence type="ECO:0000259" key="8">
    <source>
        <dbReference type="SMART" id="SM00388"/>
    </source>
</evidence>
<evidence type="ECO:0000256" key="7">
    <source>
        <dbReference type="SAM" id="Phobius"/>
    </source>
</evidence>
<proteinExistence type="predicted"/>
<keyword evidence="6" id="KW-0902">Two-component regulatory system</keyword>
<keyword evidence="3" id="KW-0597">Phosphoprotein</keyword>
<dbReference type="SUPFAM" id="SSF47384">
    <property type="entry name" value="Homodimeric domain of signal transducing histidine kinase"/>
    <property type="match status" value="1"/>
</dbReference>
<keyword evidence="5" id="KW-0418">Kinase</keyword>
<reference evidence="9 10" key="1">
    <citation type="submission" date="2022-11" db="EMBL/GenBank/DDBJ databases">
        <title>Viruses from the air-sea interface of a natural surface slick.</title>
        <authorList>
            <person name="Rahlff J."/>
            <person name="Holmfeldt K."/>
        </authorList>
    </citation>
    <scope>NUCLEOTIDE SEQUENCE [LARGE SCALE GENOMIC DNA]</scope>
    <source>
        <strain evidence="9 10">SMS4</strain>
    </source>
</reference>
<comment type="caution">
    <text evidence="9">The sequence shown here is derived from an EMBL/GenBank/DDBJ whole genome shotgun (WGS) entry which is preliminary data.</text>
</comment>
<dbReference type="CDD" id="cd00082">
    <property type="entry name" value="HisKA"/>
    <property type="match status" value="1"/>
</dbReference>
<evidence type="ECO:0000256" key="4">
    <source>
        <dbReference type="ARBA" id="ARBA00022679"/>
    </source>
</evidence>
<name>A0ABT9HZ81_9GAMM</name>
<evidence type="ECO:0000256" key="2">
    <source>
        <dbReference type="ARBA" id="ARBA00012438"/>
    </source>
</evidence>
<keyword evidence="4" id="KW-0808">Transferase</keyword>
<dbReference type="Proteomes" id="UP001231109">
    <property type="component" value="Unassembled WGS sequence"/>
</dbReference>
<gene>
    <name evidence="9" type="ORF">ORJ04_10875</name>
</gene>
<evidence type="ECO:0000256" key="6">
    <source>
        <dbReference type="ARBA" id="ARBA00023012"/>
    </source>
</evidence>
<keyword evidence="7" id="KW-1133">Transmembrane helix</keyword>
<dbReference type="PANTHER" id="PTHR45453:SF1">
    <property type="entry name" value="PHOSPHATE REGULON SENSOR PROTEIN PHOR"/>
    <property type="match status" value="1"/>
</dbReference>
<comment type="catalytic activity">
    <reaction evidence="1">
        <text>ATP + protein L-histidine = ADP + protein N-phospho-L-histidine.</text>
        <dbReference type="EC" id="2.7.13.3"/>
    </reaction>
</comment>
<feature type="domain" description="Signal transduction histidine kinase dimerisation/phosphoacceptor" evidence="8">
    <location>
        <begin position="189"/>
        <end position="251"/>
    </location>
</feature>
<dbReference type="PANTHER" id="PTHR45453">
    <property type="entry name" value="PHOSPHATE REGULON SENSOR PROTEIN PHOR"/>
    <property type="match status" value="1"/>
</dbReference>
<evidence type="ECO:0000256" key="1">
    <source>
        <dbReference type="ARBA" id="ARBA00000085"/>
    </source>
</evidence>
<keyword evidence="10" id="KW-1185">Reference proteome</keyword>
<keyword evidence="7" id="KW-0472">Membrane</keyword>
<dbReference type="RefSeq" id="WP_305975796.1">
    <property type="nucleotide sequence ID" value="NZ_JAPJDZ010000024.1"/>
</dbReference>
<dbReference type="EC" id="2.7.13.3" evidence="2"/>
<feature type="transmembrane region" description="Helical" evidence="7">
    <location>
        <begin position="12"/>
        <end position="30"/>
    </location>
</feature>
<evidence type="ECO:0000313" key="10">
    <source>
        <dbReference type="Proteomes" id="UP001231109"/>
    </source>
</evidence>
<evidence type="ECO:0000313" key="9">
    <source>
        <dbReference type="EMBL" id="MDP5136448.1"/>
    </source>
</evidence>
<dbReference type="EMBL" id="JAPJDZ010000024">
    <property type="protein sequence ID" value="MDP5136448.1"/>
    <property type="molecule type" value="Genomic_DNA"/>
</dbReference>
<sequence>MMFKWFALNNHTVLASLISLASVLCLWLAIQFSNTLLHLTASQLLEQEQAYLQAQLADNVLLLNEQTTDQTALIRLQYDGIHPSRPYFTMHSNNLAKDAISLVHNNAVMELPSDDDNAKYYAVILLPATPSEAPLWLKLDLNAAFPISEFLQLLQVFCAFLVAVLGGASLWLVFRLSKARQQLAAAMQHEQDFVNDISHELRTPLSIVQNALNLNGDSSFKGDALCVAKAATSAMAQQLHVLLALARNQQTPTEHLALLPQLEQAMFMLYQTEPAFVSQIQMDVPEDFMVNGHKQLIQLLLLNIISNACYHSGGAVLHIRLNGCSMHFINQIQRQPDGTVASNNRYQGFGHGNSLIGRIATALGWPVEIQHTETHYQLTISELIN</sequence>
<dbReference type="InterPro" id="IPR050351">
    <property type="entry name" value="BphY/WalK/GraS-like"/>
</dbReference>
<dbReference type="SUPFAM" id="SSF55874">
    <property type="entry name" value="ATPase domain of HSP90 chaperone/DNA topoisomerase II/histidine kinase"/>
    <property type="match status" value="1"/>
</dbReference>
<keyword evidence="7" id="KW-0812">Transmembrane</keyword>
<protein>
    <recommendedName>
        <fullName evidence="2">histidine kinase</fullName>
        <ecNumber evidence="2">2.7.13.3</ecNumber>
    </recommendedName>
</protein>
<feature type="transmembrane region" description="Helical" evidence="7">
    <location>
        <begin position="150"/>
        <end position="174"/>
    </location>
</feature>
<dbReference type="InterPro" id="IPR003661">
    <property type="entry name" value="HisK_dim/P_dom"/>
</dbReference>
<accession>A0ABT9HZ81</accession>